<accession>A0ABQ5ETC9</accession>
<feature type="compositionally biased region" description="Basic and acidic residues" evidence="1">
    <location>
        <begin position="160"/>
        <end position="172"/>
    </location>
</feature>
<evidence type="ECO:0000256" key="1">
    <source>
        <dbReference type="SAM" id="MobiDB-lite"/>
    </source>
</evidence>
<keyword evidence="3" id="KW-1185">Reference proteome</keyword>
<name>A0ABQ5ETC9_9ASTR</name>
<gene>
    <name evidence="2" type="ORF">Tco_0989320</name>
</gene>
<evidence type="ECO:0008006" key="4">
    <source>
        <dbReference type="Google" id="ProtNLM"/>
    </source>
</evidence>
<sequence length="361" mass="40898">MASDDSDQDARYALSKLLKRGTVAEYESEFLMLIKRVTRILESLFNSFYISGLKPLLQCALLRLSPTTLGEAFSIARIMEDRFETIAGKKLNIEEKIDIVLSWPSEEAPPMIKGSIDANEDAFETPPVAVTVMKDVRIESVDEDVSEKVNDEGSTFGNTIKDESGIVKNEPVDPKDGNSLNLVMVVNDVGDNGFSAVDNQWEGSVISIRFNLGELNILGTSGNDLGITIYGPGLKDEAIKMFEDNYQSLGVKMRCKDRMHKSQHDKAHNFMMLCKQLELRVIEIVNKLKERTQRLKIWDPEIKINFFRHHLEDNVVLKAWRVLRQCCRRTNDPNDPRGRSPSSYGKRIMSCESVLKIMSLF</sequence>
<dbReference type="EMBL" id="BQNB010016657">
    <property type="protein sequence ID" value="GJT54266.1"/>
    <property type="molecule type" value="Genomic_DNA"/>
</dbReference>
<reference evidence="2" key="1">
    <citation type="journal article" date="2022" name="Int. J. Mol. Sci.">
        <title>Draft Genome of Tanacetum Coccineum: Genomic Comparison of Closely Related Tanacetum-Family Plants.</title>
        <authorList>
            <person name="Yamashiro T."/>
            <person name="Shiraishi A."/>
            <person name="Nakayama K."/>
            <person name="Satake H."/>
        </authorList>
    </citation>
    <scope>NUCLEOTIDE SEQUENCE</scope>
</reference>
<reference evidence="2" key="2">
    <citation type="submission" date="2022-01" db="EMBL/GenBank/DDBJ databases">
        <authorList>
            <person name="Yamashiro T."/>
            <person name="Shiraishi A."/>
            <person name="Satake H."/>
            <person name="Nakayama K."/>
        </authorList>
    </citation>
    <scope>NUCLEOTIDE SEQUENCE</scope>
</reference>
<evidence type="ECO:0000313" key="3">
    <source>
        <dbReference type="Proteomes" id="UP001151760"/>
    </source>
</evidence>
<organism evidence="2 3">
    <name type="scientific">Tanacetum coccineum</name>
    <dbReference type="NCBI Taxonomy" id="301880"/>
    <lineage>
        <taxon>Eukaryota</taxon>
        <taxon>Viridiplantae</taxon>
        <taxon>Streptophyta</taxon>
        <taxon>Embryophyta</taxon>
        <taxon>Tracheophyta</taxon>
        <taxon>Spermatophyta</taxon>
        <taxon>Magnoliopsida</taxon>
        <taxon>eudicotyledons</taxon>
        <taxon>Gunneridae</taxon>
        <taxon>Pentapetalae</taxon>
        <taxon>asterids</taxon>
        <taxon>campanulids</taxon>
        <taxon>Asterales</taxon>
        <taxon>Asteraceae</taxon>
        <taxon>Asteroideae</taxon>
        <taxon>Anthemideae</taxon>
        <taxon>Anthemidinae</taxon>
        <taxon>Tanacetum</taxon>
    </lineage>
</organism>
<evidence type="ECO:0000313" key="2">
    <source>
        <dbReference type="EMBL" id="GJT54266.1"/>
    </source>
</evidence>
<comment type="caution">
    <text evidence="2">The sequence shown here is derived from an EMBL/GenBank/DDBJ whole genome shotgun (WGS) entry which is preliminary data.</text>
</comment>
<proteinExistence type="predicted"/>
<feature type="region of interest" description="Disordered" evidence="1">
    <location>
        <begin position="147"/>
        <end position="172"/>
    </location>
</feature>
<protein>
    <recommendedName>
        <fullName evidence="4">Retrotransposon gag domain-containing protein</fullName>
    </recommendedName>
</protein>
<dbReference type="Proteomes" id="UP001151760">
    <property type="component" value="Unassembled WGS sequence"/>
</dbReference>